<dbReference type="RefSeq" id="XP_012770765.1">
    <property type="nucleotide sequence ID" value="XM_012915311.1"/>
</dbReference>
<keyword evidence="2" id="KW-0472">Membrane</keyword>
<evidence type="ECO:0000313" key="3">
    <source>
        <dbReference type="EMBL" id="CDR71822.1"/>
    </source>
</evidence>
<proteinExistence type="predicted"/>
<reference evidence="3" key="1">
    <citation type="journal article" date="2014" name="Nucleic Acids Res.">
        <title>The evolutionary dynamics of variant antigen genes in Babesia reveal a history of genomic innovation underlying host-parasite interaction.</title>
        <authorList>
            <person name="Jackson A.P."/>
            <person name="Otto T.D."/>
            <person name="Darby A."/>
            <person name="Ramaprasad A."/>
            <person name="Xia D."/>
            <person name="Echaide I.E."/>
            <person name="Farber M."/>
            <person name="Gahlot S."/>
            <person name="Gamble J."/>
            <person name="Gupta D."/>
            <person name="Gupta Y."/>
            <person name="Jackson L."/>
            <person name="Malandrin L."/>
            <person name="Malas T.B."/>
            <person name="Moussa E."/>
            <person name="Nair M."/>
            <person name="Reid AJ."/>
            <person name="Sanders M."/>
            <person name="Sharma J."/>
            <person name="Tracey A."/>
            <person name="Quail M.A."/>
            <person name="Weir W."/>
            <person name="Wastling J.M."/>
            <person name="Hall N."/>
            <person name="Willadsen P."/>
            <person name="Lingelbach K."/>
            <person name="Shiels B."/>
            <person name="Tait A."/>
            <person name="Berriman M."/>
            <person name="Allred D.R."/>
            <person name="Pain A."/>
        </authorList>
    </citation>
    <scope>NUCLEOTIDE SEQUENCE</scope>
    <source>
        <strain evidence="3">Bond</strain>
    </source>
</reference>
<keyword evidence="1" id="KW-0175">Coiled coil</keyword>
<accession>A0A061BK45</accession>
<protein>
    <recommendedName>
        <fullName evidence="4">C3H1-type domain-containing protein</fullName>
    </recommendedName>
</protein>
<keyword evidence="2" id="KW-1133">Transmembrane helix</keyword>
<dbReference type="EMBL" id="LK055188">
    <property type="protein sequence ID" value="CDR71822.1"/>
    <property type="molecule type" value="Genomic_DNA"/>
</dbReference>
<dbReference type="OrthoDB" id="5792673at2759"/>
<sequence length="1600" mass="180154">MGFLSGVLGAVKNENEVITYDVNGHLNKLPQEINKKMYKGPHEFCLALSNIGAVLGYYDAEVNRRINAVVENNSNGTLYALQSQIDKNIRNLQDSLTTKKYEDVVAQWKDVVTDGLTALIKSAESAINELDTPLKTKVTNDFEKIKTAVNNLNDSANRDVDQLRRLGKKVEERFSTLRLNVYTEIRNQINALDETLKKAFAEIKKSISAVEKALAQVKSNLASWSEAAMRIVNAGIKKCEKLLERLDEENYGDRYATIRKNAEILQTKASKLLIAYRDAYGGLKTLKREIEQAVDGIETTYREKLKTVRDAVVAEVKEAFDETNHGFDKLDEHVRTGLVFVRNQIKSKLNQLVQDLGKNIMKAANKAGDTWNSGFTSLKYDLQKVLGDEFKDQLESVGRTNSTLAGFIDNVLYYLRQSRTSIGTPPGSLVAEQLDEALKKAINNQLQQIIPDEHSQIKLKTLMVKYYNETKKSDGREVDGQLRGLIKKIKGPVEKYIMQDQGKDVVNLESIEGLETTPTTGGDPARAMYTKAVAKVHEALDAFEKRKLVDEGGKGKVTDAISEANILEREIITEIKKLITLISKENDDKKTTDDKGVRTLLEELQKILILDNTDGLYDLTDGLRKIKKDILKILGTDDSNKNSEGNLADIIAATTKFHTLIASQAKECFDNIVKHLREQADISVVEMKKDILQRYKQRKTAELLELKLLVENETEAVNKIISIDRETGVKGLLKVLKAQLGKEAVKVTDRRTFGKFPYMVKMFLGSIWEYISGQHSGKDDVTKSFVVIKSTMETLLDEINNSGHFTHSLAYNLGNLKNAVDNLVPTNFCGHQHPMLLDAIKDGLTRFHEELSKAYISTYSSSFRYFDWEPKKSGMCAKILLTILVRIYEDLNTLKEQSEINSAASQLNLSSHLGGLFRRMGYRVATYSNTQDGELCNKNDRTGKYIHDNLLHNTLQNAMQITKHIKECKSIEDEQGKQKEIVNVNIYHILKCLYHHANKYNDVCHLSTLTSKKHPCSVFEMLVWLAGLTHNPAHPTLLLDGFTDAFADPAKPSDDYEGTPVFDLQSSSLEAQPNNITYNNVLLALEHICANSYDVITGIAGYGDADTLYASEYCNNALKLYYPQSGEECLNMLLDILRRLFPQLMYLRRRCAVSVLHSGWAQCRYGNEILSAKWSCKKHSNDQAACRAKGKANGQPKCQPNGEPNCQPTSPLMSYLNDCLPGHLPHQLIKIGCKYECVTCKSTSKTGMPCLTPLGFRGFSGSTRRGENICDVLERFFSNFYLSSLFPLVPKAPLTLPEHFSFALSFVDGWHTSKTSNKGRNKESVESRIMAQSISLYKDIDQLTSALSNAYGSSRNYHTPKGHIDAFADVSTLSMNTVCSDKYAHCAPYIQSVCSDSYFHFATKHCDLYLSWAIYLPWTFWDLLNNLYNAFCSINCQDWGCRGCLRGDKCKKGEHGVVDKEKPSANCQCRSIVDCKGVAPTLYQYGFVFGEASTLNDKASPKKCSDFCSQLKNVLNSKYFEKLFEECDNFLWIIRSPFSYLVLALWLLSLLYLLHIMVIRLDLLHIKSHLHSPSSHRIAAQSLLAAARVNKLNRVYYLQP</sequence>
<gene>
    <name evidence="3" type="ORF">BBBOND_0004800</name>
</gene>
<dbReference type="GeneID" id="24562039"/>
<feature type="coiled-coil region" evidence="1">
    <location>
        <begin position="153"/>
        <end position="202"/>
    </location>
</feature>
<feature type="transmembrane region" description="Helical" evidence="2">
    <location>
        <begin position="1538"/>
        <end position="1559"/>
    </location>
</feature>
<name>A0A061BK45_BABBI</name>
<reference evidence="3" key="2">
    <citation type="submission" date="2014-06" db="EMBL/GenBank/DDBJ databases">
        <authorList>
            <person name="Aslett M."/>
            <person name="De Silva Nishadi"/>
        </authorList>
    </citation>
    <scope>NUCLEOTIDE SEQUENCE</scope>
    <source>
        <strain evidence="3">Bond</strain>
    </source>
</reference>
<dbReference type="VEuPathDB" id="PiroplasmaDB:BBBOND_0004800"/>
<evidence type="ECO:0000256" key="2">
    <source>
        <dbReference type="SAM" id="Phobius"/>
    </source>
</evidence>
<dbReference type="KEGG" id="bbig:BBBOND_0004800"/>
<evidence type="ECO:0008006" key="4">
    <source>
        <dbReference type="Google" id="ProtNLM"/>
    </source>
</evidence>
<evidence type="ECO:0000256" key="1">
    <source>
        <dbReference type="SAM" id="Coils"/>
    </source>
</evidence>
<organism evidence="3">
    <name type="scientific">Babesia bigemina</name>
    <dbReference type="NCBI Taxonomy" id="5866"/>
    <lineage>
        <taxon>Eukaryota</taxon>
        <taxon>Sar</taxon>
        <taxon>Alveolata</taxon>
        <taxon>Apicomplexa</taxon>
        <taxon>Aconoidasida</taxon>
        <taxon>Piroplasmida</taxon>
        <taxon>Babesiidae</taxon>
        <taxon>Babesia</taxon>
    </lineage>
</organism>
<keyword evidence="2" id="KW-0812">Transmembrane</keyword>